<dbReference type="Proteomes" id="UP001174677">
    <property type="component" value="Chromosome 16"/>
</dbReference>
<organism evidence="2 3">
    <name type="scientific">Hevea brasiliensis</name>
    <name type="common">Para rubber tree</name>
    <name type="synonym">Siphonia brasiliensis</name>
    <dbReference type="NCBI Taxonomy" id="3981"/>
    <lineage>
        <taxon>Eukaryota</taxon>
        <taxon>Viridiplantae</taxon>
        <taxon>Streptophyta</taxon>
        <taxon>Embryophyta</taxon>
        <taxon>Tracheophyta</taxon>
        <taxon>Spermatophyta</taxon>
        <taxon>Magnoliopsida</taxon>
        <taxon>eudicotyledons</taxon>
        <taxon>Gunneridae</taxon>
        <taxon>Pentapetalae</taxon>
        <taxon>rosids</taxon>
        <taxon>fabids</taxon>
        <taxon>Malpighiales</taxon>
        <taxon>Euphorbiaceae</taxon>
        <taxon>Crotonoideae</taxon>
        <taxon>Micrandreae</taxon>
        <taxon>Hevea</taxon>
    </lineage>
</organism>
<evidence type="ECO:0000256" key="1">
    <source>
        <dbReference type="SAM" id="Phobius"/>
    </source>
</evidence>
<gene>
    <name evidence="2" type="ORF">P3X46_029544</name>
</gene>
<feature type="transmembrane region" description="Helical" evidence="1">
    <location>
        <begin position="85"/>
        <end position="106"/>
    </location>
</feature>
<keyword evidence="1" id="KW-1133">Transmembrane helix</keyword>
<name>A0ABQ9KSM3_HEVBR</name>
<dbReference type="PANTHER" id="PTHR33294:SF8">
    <property type="entry name" value="OS02G0731500 PROTEIN"/>
    <property type="match status" value="1"/>
</dbReference>
<protein>
    <submittedName>
        <fullName evidence="2">Uncharacterized protein</fullName>
    </submittedName>
</protein>
<evidence type="ECO:0000313" key="3">
    <source>
        <dbReference type="Proteomes" id="UP001174677"/>
    </source>
</evidence>
<feature type="transmembrane region" description="Helical" evidence="1">
    <location>
        <begin position="53"/>
        <end position="78"/>
    </location>
</feature>
<keyword evidence="3" id="KW-1185">Reference proteome</keyword>
<evidence type="ECO:0000313" key="2">
    <source>
        <dbReference type="EMBL" id="KAJ9147371.1"/>
    </source>
</evidence>
<keyword evidence="1" id="KW-0472">Membrane</keyword>
<sequence length="166" mass="17928">MAVGRVQRDLIGPLLAVNFIVYLIGLGLVGWSLDKYINGEQNHPHLGGNPSTSFMLVFALIGGVISAISVIVGLLHFCAWRSDSLACASSLGTISWAITALAFGFACKQIIYGGHRGKRLLLYLLLLHAGMSKKRYGPGFHSYYGDHGRDIAISNETQKTSPPEVI</sequence>
<proteinExistence type="predicted"/>
<dbReference type="PANTHER" id="PTHR33294">
    <property type="entry name" value="AWPM-19-LIKE FAMILY PROTEIN"/>
    <property type="match status" value="1"/>
</dbReference>
<accession>A0ABQ9KSM3</accession>
<dbReference type="Pfam" id="PF05512">
    <property type="entry name" value="AWPM-19"/>
    <property type="match status" value="1"/>
</dbReference>
<dbReference type="InterPro" id="IPR008390">
    <property type="entry name" value="AWPM-19"/>
</dbReference>
<keyword evidence="1" id="KW-0812">Transmembrane</keyword>
<comment type="caution">
    <text evidence="2">The sequence shown here is derived from an EMBL/GenBank/DDBJ whole genome shotgun (WGS) entry which is preliminary data.</text>
</comment>
<feature type="transmembrane region" description="Helical" evidence="1">
    <location>
        <begin position="12"/>
        <end position="33"/>
    </location>
</feature>
<dbReference type="EMBL" id="JARPOI010000016">
    <property type="protein sequence ID" value="KAJ9147371.1"/>
    <property type="molecule type" value="Genomic_DNA"/>
</dbReference>
<reference evidence="2" key="1">
    <citation type="journal article" date="2023" name="Plant Biotechnol. J.">
        <title>Chromosome-level wild Hevea brasiliensis genome provides new tools for genomic-assisted breeding and valuable loci to elevate rubber yield.</title>
        <authorList>
            <person name="Cheng H."/>
            <person name="Song X."/>
            <person name="Hu Y."/>
            <person name="Wu T."/>
            <person name="Yang Q."/>
            <person name="An Z."/>
            <person name="Feng S."/>
            <person name="Deng Z."/>
            <person name="Wu W."/>
            <person name="Zeng X."/>
            <person name="Tu M."/>
            <person name="Wang X."/>
            <person name="Huang H."/>
        </authorList>
    </citation>
    <scope>NUCLEOTIDE SEQUENCE</scope>
    <source>
        <strain evidence="2">MT/VB/25A 57/8</strain>
    </source>
</reference>